<reference evidence="5" key="1">
    <citation type="submission" date="2020-11" db="EMBL/GenBank/DDBJ databases">
        <authorList>
            <person name="Tran Van P."/>
        </authorList>
    </citation>
    <scope>NUCLEOTIDE SEQUENCE</scope>
</reference>
<keyword evidence="6" id="KW-1185">Reference proteome</keyword>
<evidence type="ECO:0000256" key="2">
    <source>
        <dbReference type="ARBA" id="ARBA00022630"/>
    </source>
</evidence>
<evidence type="ECO:0000313" key="6">
    <source>
        <dbReference type="Proteomes" id="UP000728032"/>
    </source>
</evidence>
<dbReference type="AlphaFoldDB" id="A0A7R9QA55"/>
<dbReference type="Proteomes" id="UP000728032">
    <property type="component" value="Unassembled WGS sequence"/>
</dbReference>
<dbReference type="EMBL" id="OC914838">
    <property type="protein sequence ID" value="CAD7636626.1"/>
    <property type="molecule type" value="Genomic_DNA"/>
</dbReference>
<keyword evidence="2" id="KW-0285">Flavoprotein</keyword>
<dbReference type="Gene3D" id="1.10.540.10">
    <property type="entry name" value="Acyl-CoA dehydrogenase/oxidase, N-terminal domain"/>
    <property type="match status" value="1"/>
</dbReference>
<dbReference type="InterPro" id="IPR036661">
    <property type="entry name" value="Luciferase-like_sf"/>
</dbReference>
<dbReference type="SUPFAM" id="SSF56645">
    <property type="entry name" value="Acyl-CoA dehydrogenase NM domain-like"/>
    <property type="match status" value="1"/>
</dbReference>
<protein>
    <recommendedName>
        <fullName evidence="4">Acyl-CoA dehydrogenase/oxidase N-terminal domain-containing protein</fullName>
    </recommendedName>
</protein>
<keyword evidence="3" id="KW-0274">FAD</keyword>
<evidence type="ECO:0000256" key="1">
    <source>
        <dbReference type="ARBA" id="ARBA00001974"/>
    </source>
</evidence>
<evidence type="ECO:0000313" key="5">
    <source>
        <dbReference type="EMBL" id="CAD7636626.1"/>
    </source>
</evidence>
<dbReference type="PANTHER" id="PTHR35146">
    <property type="entry name" value="UPF0178 PROTEIN YAII"/>
    <property type="match status" value="1"/>
</dbReference>
<dbReference type="GO" id="GO:0050660">
    <property type="term" value="F:flavin adenine dinucleotide binding"/>
    <property type="evidence" value="ECO:0007669"/>
    <property type="project" value="InterPro"/>
</dbReference>
<dbReference type="GO" id="GO:0016705">
    <property type="term" value="F:oxidoreductase activity, acting on paired donors, with incorporation or reduction of molecular oxygen"/>
    <property type="evidence" value="ECO:0007669"/>
    <property type="project" value="InterPro"/>
</dbReference>
<dbReference type="EMBL" id="CAJPVJ010000013">
    <property type="protein sequence ID" value="CAG2157989.1"/>
    <property type="molecule type" value="Genomic_DNA"/>
</dbReference>
<dbReference type="OrthoDB" id="434771at2759"/>
<dbReference type="Gene3D" id="3.20.20.30">
    <property type="entry name" value="Luciferase-like domain"/>
    <property type="match status" value="1"/>
</dbReference>
<dbReference type="PANTHER" id="PTHR35146:SF1">
    <property type="entry name" value="UPF0178 PROTEIN YAII"/>
    <property type="match status" value="1"/>
</dbReference>
<dbReference type="Gene3D" id="2.40.110.10">
    <property type="entry name" value="Butyryl-CoA Dehydrogenase, subunit A, domain 2"/>
    <property type="match status" value="1"/>
</dbReference>
<evidence type="ECO:0000256" key="3">
    <source>
        <dbReference type="ARBA" id="ARBA00022827"/>
    </source>
</evidence>
<feature type="domain" description="Acyl-CoA dehydrogenase/oxidase N-terminal" evidence="4">
    <location>
        <begin position="201"/>
        <end position="301"/>
    </location>
</feature>
<dbReference type="InterPro" id="IPR046373">
    <property type="entry name" value="Acyl-CoA_Oxase/DH_mid-dom_sf"/>
</dbReference>
<organism evidence="5">
    <name type="scientific">Oppiella nova</name>
    <dbReference type="NCBI Taxonomy" id="334625"/>
    <lineage>
        <taxon>Eukaryota</taxon>
        <taxon>Metazoa</taxon>
        <taxon>Ecdysozoa</taxon>
        <taxon>Arthropoda</taxon>
        <taxon>Chelicerata</taxon>
        <taxon>Arachnida</taxon>
        <taxon>Acari</taxon>
        <taxon>Acariformes</taxon>
        <taxon>Sarcoptiformes</taxon>
        <taxon>Oribatida</taxon>
        <taxon>Brachypylina</taxon>
        <taxon>Oppioidea</taxon>
        <taxon>Oppiidae</taxon>
        <taxon>Oppiella</taxon>
    </lineage>
</organism>
<sequence length="456" mass="50354">MGEHDIVITQDIPLAAQVIEKGGVAIHPRGEVYTSANVKARLHLRDFMDTLRGAGVQTGGPPPISERDKREFSSSLDQTILKQKHAYVNADPKRIWTIEEIAHWNSVGGNGPVLVGSAQTVADELQQWVEDTDILLYLSYNAVVFIKQNIVRGLYEKNYFNKVLICQRIIEVHNITAVPLQFFELNHDAHVIQSDAEAIQVAKNLAKEFAKEASQRDYERRLPLEEIQLYSQSGLWGINIPQAFGGAEVKYRTLAEVVKTISSVDPSLGQIAQNHWAFIEHLRLDASPEQQQFFFAEILKGRRLGNAFSEKGSKTVADLETKIHKTAQGYEINGQKFFATGALLAHWVPVVAVNEEGLPVVALTPRTSTGLEKASDDPYTIASIGELKIKLRAAEAVLDLAGDAIDQAIANPSEENANQAALLVAEAKVPPQNNLIASGAMRGSYLHIIQSYIRKK</sequence>
<dbReference type="SUPFAM" id="SSF51679">
    <property type="entry name" value="Bacterial luciferase-like"/>
    <property type="match status" value="1"/>
</dbReference>
<gene>
    <name evidence="5" type="ORF">ONB1V03_LOCUS311</name>
</gene>
<dbReference type="GO" id="GO:0016627">
    <property type="term" value="F:oxidoreductase activity, acting on the CH-CH group of donors"/>
    <property type="evidence" value="ECO:0007669"/>
    <property type="project" value="InterPro"/>
</dbReference>
<dbReference type="InterPro" id="IPR009100">
    <property type="entry name" value="AcylCoA_DH/oxidase_NM_dom_sf"/>
</dbReference>
<dbReference type="Pfam" id="PF02639">
    <property type="entry name" value="DUF188"/>
    <property type="match status" value="1"/>
</dbReference>
<dbReference type="InterPro" id="IPR013786">
    <property type="entry name" value="AcylCoA_DH/ox_N"/>
</dbReference>
<comment type="cofactor">
    <cofactor evidence="1">
        <name>FAD</name>
        <dbReference type="ChEBI" id="CHEBI:57692"/>
    </cofactor>
</comment>
<name>A0A7R9QA55_9ACAR</name>
<accession>A0A7R9QA55</accession>
<dbReference type="InterPro" id="IPR037069">
    <property type="entry name" value="AcylCoA_DH/ox_N_sf"/>
</dbReference>
<proteinExistence type="predicted"/>
<dbReference type="Pfam" id="PF02771">
    <property type="entry name" value="Acyl-CoA_dh_N"/>
    <property type="match status" value="1"/>
</dbReference>
<evidence type="ECO:0000259" key="4">
    <source>
        <dbReference type="Pfam" id="PF02771"/>
    </source>
</evidence>
<dbReference type="InterPro" id="IPR003791">
    <property type="entry name" value="UPF0178"/>
</dbReference>